<dbReference type="InterPro" id="IPR045864">
    <property type="entry name" value="aa-tRNA-synth_II/BPL/LPL"/>
</dbReference>
<comment type="subcellular location">
    <subcellularLocation>
        <location evidence="5">Cytoplasm</location>
    </subcellularLocation>
</comment>
<feature type="binding site" evidence="5 8">
    <location>
        <begin position="153"/>
        <end position="155"/>
    </location>
    <ligand>
        <name>substrate</name>
    </ligand>
</feature>
<keyword evidence="5" id="KW-0963">Cytoplasm</keyword>
<evidence type="ECO:0000256" key="8">
    <source>
        <dbReference type="PIRSR" id="PIRSR016262-2"/>
    </source>
</evidence>
<comment type="caution">
    <text evidence="11">The sequence shown here is derived from an EMBL/GenBank/DDBJ whole genome shotgun (WGS) entry which is preliminary data.</text>
</comment>
<dbReference type="PANTHER" id="PTHR10993:SF7">
    <property type="entry name" value="LIPOYLTRANSFERASE 2, MITOCHONDRIAL-RELATED"/>
    <property type="match status" value="1"/>
</dbReference>
<comment type="pathway">
    <text evidence="1 5 6">Protein modification; protein lipoylation via endogenous pathway; protein N(6)-(lipoyl)lysine from octanoyl-[acyl-carrier-protein]: step 1/2.</text>
</comment>
<name>A0A660SAI8_UNCT6</name>
<dbReference type="PANTHER" id="PTHR10993">
    <property type="entry name" value="OCTANOYLTRANSFERASE"/>
    <property type="match status" value="1"/>
</dbReference>
<keyword evidence="3 5" id="KW-0012">Acyltransferase</keyword>
<dbReference type="InterPro" id="IPR000544">
    <property type="entry name" value="Octanoyltransferase"/>
</dbReference>
<dbReference type="EC" id="2.3.1.181" evidence="5 6"/>
<dbReference type="UniPathway" id="UPA00538">
    <property type="reaction ID" value="UER00592"/>
</dbReference>
<feature type="site" description="Lowers pKa of active site Cys" evidence="5 9">
    <location>
        <position position="137"/>
    </location>
</feature>
<dbReference type="EMBL" id="QNBC01000034">
    <property type="protein sequence ID" value="RKX66723.1"/>
    <property type="molecule type" value="Genomic_DNA"/>
</dbReference>
<dbReference type="HAMAP" id="MF_00013">
    <property type="entry name" value="LipB"/>
    <property type="match status" value="1"/>
</dbReference>
<comment type="catalytic activity">
    <reaction evidence="5 6">
        <text>octanoyl-[ACP] + L-lysyl-[protein] = N(6)-octanoyl-L-lysyl-[protein] + holo-[ACP] + H(+)</text>
        <dbReference type="Rhea" id="RHEA:17665"/>
        <dbReference type="Rhea" id="RHEA-COMP:9636"/>
        <dbReference type="Rhea" id="RHEA-COMP:9685"/>
        <dbReference type="Rhea" id="RHEA-COMP:9752"/>
        <dbReference type="Rhea" id="RHEA-COMP:9928"/>
        <dbReference type="ChEBI" id="CHEBI:15378"/>
        <dbReference type="ChEBI" id="CHEBI:29969"/>
        <dbReference type="ChEBI" id="CHEBI:64479"/>
        <dbReference type="ChEBI" id="CHEBI:78463"/>
        <dbReference type="ChEBI" id="CHEBI:78809"/>
        <dbReference type="EC" id="2.3.1.181"/>
    </reaction>
</comment>
<dbReference type="PIRSF" id="PIRSF016262">
    <property type="entry name" value="LPLase"/>
    <property type="match status" value="1"/>
</dbReference>
<reference evidence="11 12" key="1">
    <citation type="submission" date="2018-06" db="EMBL/GenBank/DDBJ databases">
        <title>Extensive metabolic versatility and redundancy in microbially diverse, dynamic hydrothermal sediments.</title>
        <authorList>
            <person name="Dombrowski N."/>
            <person name="Teske A."/>
            <person name="Baker B.J."/>
        </authorList>
    </citation>
    <scope>NUCLEOTIDE SEQUENCE [LARGE SCALE GENOMIC DNA]</scope>
    <source>
        <strain evidence="11">B35_G9</strain>
    </source>
</reference>
<dbReference type="GO" id="GO:0005737">
    <property type="term" value="C:cytoplasm"/>
    <property type="evidence" value="ECO:0007669"/>
    <property type="project" value="UniProtKB-SubCell"/>
</dbReference>
<comment type="similarity">
    <text evidence="5 6">Belongs to the LipB family.</text>
</comment>
<dbReference type="InterPro" id="IPR020605">
    <property type="entry name" value="Octanoyltransferase_CS"/>
</dbReference>
<accession>A0A660SAI8</accession>
<evidence type="ECO:0000259" key="10">
    <source>
        <dbReference type="PROSITE" id="PS51733"/>
    </source>
</evidence>
<feature type="binding site" evidence="5 8">
    <location>
        <begin position="140"/>
        <end position="142"/>
    </location>
    <ligand>
        <name>substrate</name>
    </ligand>
</feature>
<feature type="domain" description="BPL/LPL catalytic" evidence="10">
    <location>
        <begin position="28"/>
        <end position="210"/>
    </location>
</feature>
<comment type="function">
    <text evidence="4 5 6">Catalyzes the transfer of endogenously produced octanoic acid from octanoyl-acyl-carrier-protein onto the lipoyl domains of lipoate-dependent enzymes. Lipoyl-ACP can also act as a substrate although octanoyl-ACP is likely to be the physiological substrate.</text>
</comment>
<evidence type="ECO:0000256" key="1">
    <source>
        <dbReference type="ARBA" id="ARBA00004821"/>
    </source>
</evidence>
<comment type="miscellaneous">
    <text evidence="5">In the reaction, the free carboxyl group of octanoic acid is attached via an amide linkage to the epsilon-amino group of a specific lysine residue of lipoyl domains of lipoate-dependent enzymes.</text>
</comment>
<keyword evidence="2 5" id="KW-0808">Transferase</keyword>
<dbReference type="PROSITE" id="PS51733">
    <property type="entry name" value="BPL_LPL_CATALYTIC"/>
    <property type="match status" value="1"/>
</dbReference>
<dbReference type="AlphaFoldDB" id="A0A660SAI8"/>
<evidence type="ECO:0000256" key="3">
    <source>
        <dbReference type="ARBA" id="ARBA00023315"/>
    </source>
</evidence>
<evidence type="ECO:0000313" key="11">
    <source>
        <dbReference type="EMBL" id="RKX66723.1"/>
    </source>
</evidence>
<gene>
    <name evidence="5" type="primary">lipB</name>
    <name evidence="11" type="ORF">DRP44_03475</name>
</gene>
<proteinExistence type="inferred from homology"/>
<sequence length="220" mass="25068">MNIIDLGKMRYKKAWELQKCILKRVQNGEIDNTLIFVEHYDVFTFGRRGKTDTLKVKEEILKKLGFDMYVIERGGDVTYHGPGQLVIYPIYDIKSHLVGVKKFVLNMEQAIINTLKEFGIESEGDEKVIGVWIGNDKIAAIGVAFDKHVSFHGAALNVNTDLNKFNYIVPCGLVDKGVTSMKKIRGKEIPLINVRDVFIEKWKEIFNESESKLIDIGEIC</sequence>
<evidence type="ECO:0000256" key="5">
    <source>
        <dbReference type="HAMAP-Rule" id="MF_00013"/>
    </source>
</evidence>
<dbReference type="Proteomes" id="UP000282321">
    <property type="component" value="Unassembled WGS sequence"/>
</dbReference>
<dbReference type="CDD" id="cd16444">
    <property type="entry name" value="LipB"/>
    <property type="match status" value="1"/>
</dbReference>
<dbReference type="SUPFAM" id="SSF55681">
    <property type="entry name" value="Class II aaRS and biotin synthetases"/>
    <property type="match status" value="1"/>
</dbReference>
<evidence type="ECO:0000256" key="2">
    <source>
        <dbReference type="ARBA" id="ARBA00022679"/>
    </source>
</evidence>
<dbReference type="GO" id="GO:0033819">
    <property type="term" value="F:lipoyl(octanoyl) transferase activity"/>
    <property type="evidence" value="ECO:0007669"/>
    <property type="project" value="UniProtKB-EC"/>
</dbReference>
<organism evidence="11 12">
    <name type="scientific">candidate division TA06 bacterium</name>
    <dbReference type="NCBI Taxonomy" id="2250710"/>
    <lineage>
        <taxon>Bacteria</taxon>
        <taxon>Bacteria division TA06</taxon>
    </lineage>
</organism>
<evidence type="ECO:0000313" key="12">
    <source>
        <dbReference type="Proteomes" id="UP000282321"/>
    </source>
</evidence>
<dbReference type="NCBIfam" id="NF010925">
    <property type="entry name" value="PRK14345.1"/>
    <property type="match status" value="1"/>
</dbReference>
<dbReference type="GO" id="GO:0009249">
    <property type="term" value="P:protein lipoylation"/>
    <property type="evidence" value="ECO:0007669"/>
    <property type="project" value="InterPro"/>
</dbReference>
<dbReference type="PROSITE" id="PS01313">
    <property type="entry name" value="LIPB"/>
    <property type="match status" value="1"/>
</dbReference>
<evidence type="ECO:0000256" key="7">
    <source>
        <dbReference type="PIRSR" id="PIRSR016262-1"/>
    </source>
</evidence>
<feature type="active site" description="Acyl-thioester intermediate" evidence="5 7">
    <location>
        <position position="171"/>
    </location>
</feature>
<feature type="binding site" evidence="5 8">
    <location>
        <begin position="73"/>
        <end position="80"/>
    </location>
    <ligand>
        <name>substrate</name>
    </ligand>
</feature>
<dbReference type="NCBIfam" id="TIGR00214">
    <property type="entry name" value="lipB"/>
    <property type="match status" value="1"/>
</dbReference>
<evidence type="ECO:0000256" key="4">
    <source>
        <dbReference type="ARBA" id="ARBA00024732"/>
    </source>
</evidence>
<protein>
    <recommendedName>
        <fullName evidence="5 6">Octanoyltransferase</fullName>
        <ecNumber evidence="5 6">2.3.1.181</ecNumber>
    </recommendedName>
    <alternativeName>
        <fullName evidence="5">Lipoate-protein ligase B</fullName>
    </alternativeName>
    <alternativeName>
        <fullName evidence="5">Lipoyl/octanoyl transferase</fullName>
    </alternativeName>
    <alternativeName>
        <fullName evidence="5">Octanoyl-[acyl-carrier-protein]-protein N-octanoyltransferase</fullName>
    </alternativeName>
</protein>
<dbReference type="InterPro" id="IPR004143">
    <property type="entry name" value="BPL_LPL_catalytic"/>
</dbReference>
<evidence type="ECO:0000256" key="9">
    <source>
        <dbReference type="PIRSR" id="PIRSR016262-3"/>
    </source>
</evidence>
<evidence type="ECO:0000256" key="6">
    <source>
        <dbReference type="PIRNR" id="PIRNR016262"/>
    </source>
</evidence>
<dbReference type="Pfam" id="PF21948">
    <property type="entry name" value="LplA-B_cat"/>
    <property type="match status" value="1"/>
</dbReference>
<dbReference type="Gene3D" id="3.30.930.10">
    <property type="entry name" value="Bira Bifunctional Protein, Domain 2"/>
    <property type="match status" value="1"/>
</dbReference>